<feature type="region of interest" description="Disordered" evidence="6">
    <location>
        <begin position="1"/>
        <end position="85"/>
    </location>
</feature>
<dbReference type="GO" id="GO:0003677">
    <property type="term" value="F:DNA binding"/>
    <property type="evidence" value="ECO:0007669"/>
    <property type="project" value="UniProtKB-KW"/>
</dbReference>
<keyword evidence="5" id="KW-0539">Nucleus</keyword>
<reference evidence="8" key="2">
    <citation type="submission" date="2013-04" db="UniProtKB">
        <authorList>
            <consortium name="EnsemblPlants"/>
        </authorList>
    </citation>
    <scope>IDENTIFICATION</scope>
</reference>
<feature type="compositionally biased region" description="Basic residues" evidence="6">
    <location>
        <begin position="76"/>
        <end position="85"/>
    </location>
</feature>
<feature type="domain" description="AP2/ERF" evidence="7">
    <location>
        <begin position="138"/>
        <end position="195"/>
    </location>
</feature>
<dbReference type="HOGENOM" id="CLU_971045_0_0_1"/>
<feature type="compositionally biased region" description="Basic and acidic residues" evidence="6">
    <location>
        <begin position="16"/>
        <end position="29"/>
    </location>
</feature>
<dbReference type="Pfam" id="PF00847">
    <property type="entry name" value="AP2"/>
    <property type="match status" value="1"/>
</dbReference>
<dbReference type="PROSITE" id="PS51032">
    <property type="entry name" value="AP2_ERF"/>
    <property type="match status" value="1"/>
</dbReference>
<accession>J3MW74</accession>
<feature type="compositionally biased region" description="Low complexity" evidence="6">
    <location>
        <begin position="1"/>
        <end position="14"/>
    </location>
</feature>
<dbReference type="InterPro" id="IPR001471">
    <property type="entry name" value="AP2/ERF_dom"/>
</dbReference>
<dbReference type="GO" id="GO:0003700">
    <property type="term" value="F:DNA-binding transcription factor activity"/>
    <property type="evidence" value="ECO:0007669"/>
    <property type="project" value="InterPro"/>
</dbReference>
<dbReference type="InterPro" id="IPR036955">
    <property type="entry name" value="AP2/ERF_dom_sf"/>
</dbReference>
<dbReference type="GO" id="GO:0005634">
    <property type="term" value="C:nucleus"/>
    <property type="evidence" value="ECO:0007669"/>
    <property type="project" value="UniProtKB-SubCell"/>
</dbReference>
<evidence type="ECO:0000256" key="6">
    <source>
        <dbReference type="SAM" id="MobiDB-lite"/>
    </source>
</evidence>
<dbReference type="EnsemblPlants" id="OB09G12530.1">
    <property type="protein sequence ID" value="OB09G12530.1"/>
    <property type="gene ID" value="OB09G12530"/>
</dbReference>
<keyword evidence="4" id="KW-0804">Transcription</keyword>
<evidence type="ECO:0000256" key="4">
    <source>
        <dbReference type="ARBA" id="ARBA00023163"/>
    </source>
</evidence>
<evidence type="ECO:0000256" key="5">
    <source>
        <dbReference type="ARBA" id="ARBA00023242"/>
    </source>
</evidence>
<dbReference type="STRING" id="4533.J3MW74"/>
<dbReference type="FunFam" id="3.30.730.10:FF:000001">
    <property type="entry name" value="Ethylene-responsive transcription factor 2"/>
    <property type="match status" value="1"/>
</dbReference>
<dbReference type="InterPro" id="IPR016177">
    <property type="entry name" value="DNA-bd_dom_sf"/>
</dbReference>
<evidence type="ECO:0000256" key="3">
    <source>
        <dbReference type="ARBA" id="ARBA00023125"/>
    </source>
</evidence>
<evidence type="ECO:0000313" key="8">
    <source>
        <dbReference type="EnsemblPlants" id="OB09G12530.1"/>
    </source>
</evidence>
<name>J3MW74_ORYBR</name>
<feature type="compositionally biased region" description="Acidic residues" evidence="6">
    <location>
        <begin position="47"/>
        <end position="60"/>
    </location>
</feature>
<organism evidence="8">
    <name type="scientific">Oryza brachyantha</name>
    <name type="common">malo sina</name>
    <dbReference type="NCBI Taxonomy" id="4533"/>
    <lineage>
        <taxon>Eukaryota</taxon>
        <taxon>Viridiplantae</taxon>
        <taxon>Streptophyta</taxon>
        <taxon>Embryophyta</taxon>
        <taxon>Tracheophyta</taxon>
        <taxon>Spermatophyta</taxon>
        <taxon>Magnoliopsida</taxon>
        <taxon>Liliopsida</taxon>
        <taxon>Poales</taxon>
        <taxon>Poaceae</taxon>
        <taxon>BOP clade</taxon>
        <taxon>Oryzoideae</taxon>
        <taxon>Oryzeae</taxon>
        <taxon>Oryzinae</taxon>
        <taxon>Oryza</taxon>
    </lineage>
</organism>
<dbReference type="Gramene" id="OB09G12530.1">
    <property type="protein sequence ID" value="OB09G12530.1"/>
    <property type="gene ID" value="OB09G12530"/>
</dbReference>
<dbReference type="PANTHER" id="PTHR31194:SF140">
    <property type="entry name" value="ETHYLENE-RESPONSIVE TRANSCRIPTION FACTOR CRF2"/>
    <property type="match status" value="1"/>
</dbReference>
<dbReference type="eggNOG" id="ENOG502QW91">
    <property type="taxonomic scope" value="Eukaryota"/>
</dbReference>
<dbReference type="InterPro" id="IPR050913">
    <property type="entry name" value="AP2/ERF_ERF"/>
</dbReference>
<protein>
    <recommendedName>
        <fullName evidence="7">AP2/ERF domain-containing protein</fullName>
    </recommendedName>
</protein>
<proteinExistence type="predicted"/>
<keyword evidence="9" id="KW-1185">Reference proteome</keyword>
<evidence type="ECO:0000313" key="9">
    <source>
        <dbReference type="Proteomes" id="UP000006038"/>
    </source>
</evidence>
<reference evidence="8" key="1">
    <citation type="journal article" date="2013" name="Nat. Commun.">
        <title>Whole-genome sequencing of Oryza brachyantha reveals mechanisms underlying Oryza genome evolution.</title>
        <authorList>
            <person name="Chen J."/>
            <person name="Huang Q."/>
            <person name="Gao D."/>
            <person name="Wang J."/>
            <person name="Lang Y."/>
            <person name="Liu T."/>
            <person name="Li B."/>
            <person name="Bai Z."/>
            <person name="Luis Goicoechea J."/>
            <person name="Liang C."/>
            <person name="Chen C."/>
            <person name="Zhang W."/>
            <person name="Sun S."/>
            <person name="Liao Y."/>
            <person name="Zhang X."/>
            <person name="Yang L."/>
            <person name="Song C."/>
            <person name="Wang M."/>
            <person name="Shi J."/>
            <person name="Liu G."/>
            <person name="Liu J."/>
            <person name="Zhou H."/>
            <person name="Zhou W."/>
            <person name="Yu Q."/>
            <person name="An N."/>
            <person name="Chen Y."/>
            <person name="Cai Q."/>
            <person name="Wang B."/>
            <person name="Liu B."/>
            <person name="Min J."/>
            <person name="Huang Y."/>
            <person name="Wu H."/>
            <person name="Li Z."/>
            <person name="Zhang Y."/>
            <person name="Yin Y."/>
            <person name="Song W."/>
            <person name="Jiang J."/>
            <person name="Jackson S.A."/>
            <person name="Wing R.A."/>
            <person name="Wang J."/>
            <person name="Chen M."/>
        </authorList>
    </citation>
    <scope>NUCLEOTIDE SEQUENCE [LARGE SCALE GENOMIC DNA]</scope>
    <source>
        <strain evidence="8">cv. IRGC 101232</strain>
    </source>
</reference>
<keyword evidence="3" id="KW-0238">DNA-binding</keyword>
<dbReference type="Gene3D" id="3.30.730.10">
    <property type="entry name" value="AP2/ERF domain"/>
    <property type="match status" value="1"/>
</dbReference>
<keyword evidence="2" id="KW-0805">Transcription regulation</keyword>
<dbReference type="CDD" id="cd00018">
    <property type="entry name" value="AP2"/>
    <property type="match status" value="1"/>
</dbReference>
<evidence type="ECO:0000256" key="1">
    <source>
        <dbReference type="ARBA" id="ARBA00004123"/>
    </source>
</evidence>
<evidence type="ECO:0000259" key="7">
    <source>
        <dbReference type="PROSITE" id="PS51032"/>
    </source>
</evidence>
<sequence length="287" mass="31265">MSSPASSSIPILLAHEAPDHVRRTGDPRRQAAAGVDSAPRRGVMGGQDDDDGGKDEEEEAWCGRGTMGGRLPGVHAQRRRRRRRPRRMCLAPSRCCCKLSSGKFLVVRSSGELDAGVAAVEPAPTGTPRRQRVRRRYGYHGIRQRPWGSWASEIRDPVRGVRVWLGTFDTAEEAALAYDAEARRIHGRKARTNFPAVDPPPPAPASCYHHHRTTTPLCFLLDGDLFLGGEAPHGMGSAATSTASAELIQLECCSDDVMDSLLAGSDVASGCRDMDMDIWSFLYLCSN</sequence>
<dbReference type="AlphaFoldDB" id="J3MW74"/>
<dbReference type="SUPFAM" id="SSF54171">
    <property type="entry name" value="DNA-binding domain"/>
    <property type="match status" value="1"/>
</dbReference>
<dbReference type="PRINTS" id="PR00367">
    <property type="entry name" value="ETHRSPELEMNT"/>
</dbReference>
<dbReference type="Proteomes" id="UP000006038">
    <property type="component" value="Chromosome 9"/>
</dbReference>
<dbReference type="SMART" id="SM00380">
    <property type="entry name" value="AP2"/>
    <property type="match status" value="1"/>
</dbReference>
<comment type="subcellular location">
    <subcellularLocation>
        <location evidence="1">Nucleus</location>
    </subcellularLocation>
</comment>
<dbReference type="PANTHER" id="PTHR31194">
    <property type="entry name" value="SHN SHINE , DNA BINDING / TRANSCRIPTION FACTOR"/>
    <property type="match status" value="1"/>
</dbReference>
<evidence type="ECO:0000256" key="2">
    <source>
        <dbReference type="ARBA" id="ARBA00023015"/>
    </source>
</evidence>